<feature type="compositionally biased region" description="Low complexity" evidence="11">
    <location>
        <begin position="39"/>
        <end position="54"/>
    </location>
</feature>
<feature type="repeat" description="TPR" evidence="10">
    <location>
        <begin position="484"/>
        <end position="517"/>
    </location>
</feature>
<keyword evidence="5 10" id="KW-0802">TPR repeat</keyword>
<evidence type="ECO:0000256" key="8">
    <source>
        <dbReference type="ARBA" id="ARBA00023136"/>
    </source>
</evidence>
<keyword evidence="7" id="KW-0496">Mitochondrion</keyword>
<evidence type="ECO:0000256" key="5">
    <source>
        <dbReference type="ARBA" id="ARBA00022803"/>
    </source>
</evidence>
<dbReference type="SUPFAM" id="SSF48452">
    <property type="entry name" value="TPR-like"/>
    <property type="match status" value="2"/>
</dbReference>
<feature type="repeat" description="TPR" evidence="10">
    <location>
        <begin position="450"/>
        <end position="483"/>
    </location>
</feature>
<evidence type="ECO:0000313" key="14">
    <source>
        <dbReference type="Proteomes" id="UP000193411"/>
    </source>
</evidence>
<dbReference type="EMBL" id="MCFL01000005">
    <property type="protein sequence ID" value="ORZ39585.1"/>
    <property type="molecule type" value="Genomic_DNA"/>
</dbReference>
<feature type="compositionally biased region" description="Basic and acidic residues" evidence="11">
    <location>
        <begin position="128"/>
        <end position="137"/>
    </location>
</feature>
<dbReference type="Pfam" id="PF07719">
    <property type="entry name" value="TPR_2"/>
    <property type="match status" value="2"/>
</dbReference>
<dbReference type="GO" id="GO:0030943">
    <property type="term" value="F:mitochondrion targeting sequence binding"/>
    <property type="evidence" value="ECO:0007669"/>
    <property type="project" value="TreeGrafter"/>
</dbReference>
<evidence type="ECO:0000256" key="9">
    <source>
        <dbReference type="ARBA" id="ARBA00038030"/>
    </source>
</evidence>
<dbReference type="PROSITE" id="PS50005">
    <property type="entry name" value="TPR"/>
    <property type="match status" value="4"/>
</dbReference>
<dbReference type="Gene3D" id="1.25.40.10">
    <property type="entry name" value="Tetratricopeptide repeat domain"/>
    <property type="match status" value="2"/>
</dbReference>
<dbReference type="Pfam" id="PF13181">
    <property type="entry name" value="TPR_8"/>
    <property type="match status" value="1"/>
</dbReference>
<dbReference type="PANTHER" id="PTHR46208">
    <property type="entry name" value="MITOCHONDRIAL IMPORT RECEPTOR SUBUNIT TOM70"/>
    <property type="match status" value="1"/>
</dbReference>
<proteinExistence type="inferred from homology"/>
<dbReference type="GO" id="GO:0030150">
    <property type="term" value="P:protein import into mitochondrial matrix"/>
    <property type="evidence" value="ECO:0007669"/>
    <property type="project" value="TreeGrafter"/>
</dbReference>
<keyword evidence="2 12" id="KW-0812">Transmembrane</keyword>
<evidence type="ECO:0000256" key="10">
    <source>
        <dbReference type="PROSITE-ProRule" id="PRU00339"/>
    </source>
</evidence>
<keyword evidence="3" id="KW-0677">Repeat</keyword>
<feature type="repeat" description="TPR" evidence="10">
    <location>
        <begin position="553"/>
        <end position="586"/>
    </location>
</feature>
<dbReference type="OrthoDB" id="2942533at2759"/>
<evidence type="ECO:0000256" key="3">
    <source>
        <dbReference type="ARBA" id="ARBA00022737"/>
    </source>
</evidence>
<evidence type="ECO:0000256" key="12">
    <source>
        <dbReference type="SAM" id="Phobius"/>
    </source>
</evidence>
<dbReference type="STRING" id="765915.A0A1Y2HY84"/>
<dbReference type="InterPro" id="IPR011990">
    <property type="entry name" value="TPR-like_helical_dom_sf"/>
</dbReference>
<dbReference type="Proteomes" id="UP000193411">
    <property type="component" value="Unassembled WGS sequence"/>
</dbReference>
<dbReference type="GO" id="GO:0005741">
    <property type="term" value="C:mitochondrial outer membrane"/>
    <property type="evidence" value="ECO:0007669"/>
    <property type="project" value="UniProtKB-SubCell"/>
</dbReference>
<sequence length="619" mass="67687">MPSPSPPTSAAVALSDSNRKWIIAAVVVASLASIGALYYSRSSGSDSASGRPARPSTKSRKAPAPDNDATPASPTKPKQSPPSPTKKSTPEKAASTPLPPSPEKRSAESAAAATASTGATTTTTVESTELKSKLNPKQKEELAQKLKNQGNDLYKAGKFAEAVSYYTRAIEMQPTSAVYWCNRAACYANLNEPNKVIEDCTKALELDATYVKALHRRAIAFEQLNKLREALYDFATMTILDGYKNPNATNAAERLVKLLAEEQAKELLPNKVPVLPSSTFVQAYLEAFRPIPCEALDAPLDELPKDSAAFHLKRALDAITKRDYDAADADLEQAVKAIDDDQQDEVAAYAWNMHGTFLFLKGQVDAAAECMEKSLLIDGTNINTMIKCSNLLMEQGDTNATLQTFDKALQITESDPDIFYHRGQVKFLLNDFGGACLDYQKSIDLDAKFPAAYIQLGVSQYKLGSIQTAMGTFKTAMSLFPESGDVYNYYAELLQDQGRFQEASEYYDKAIALAPHQPMAYVNKAMLMFQVYQDPEASDKLLRAALEQDPKCDLVYVQLANFLLPMGKVDEAIECFDKAVALARTLPELVNVLMAKEQVLAQYHVTQVLPPAVIAEGFK</sequence>
<keyword evidence="6 12" id="KW-1133">Transmembrane helix</keyword>
<evidence type="ECO:0000256" key="2">
    <source>
        <dbReference type="ARBA" id="ARBA00022692"/>
    </source>
</evidence>
<evidence type="ECO:0000256" key="11">
    <source>
        <dbReference type="SAM" id="MobiDB-lite"/>
    </source>
</evidence>
<reference evidence="13 14" key="1">
    <citation type="submission" date="2016-07" db="EMBL/GenBank/DDBJ databases">
        <title>Pervasive Adenine N6-methylation of Active Genes in Fungi.</title>
        <authorList>
            <consortium name="DOE Joint Genome Institute"/>
            <person name="Mondo S.J."/>
            <person name="Dannebaum R.O."/>
            <person name="Kuo R.C."/>
            <person name="Labutti K."/>
            <person name="Haridas S."/>
            <person name="Kuo A."/>
            <person name="Salamov A."/>
            <person name="Ahrendt S.R."/>
            <person name="Lipzen A."/>
            <person name="Sullivan W."/>
            <person name="Andreopoulos W.B."/>
            <person name="Clum A."/>
            <person name="Lindquist E."/>
            <person name="Daum C."/>
            <person name="Ramamoorthy G.K."/>
            <person name="Gryganskyi A."/>
            <person name="Culley D."/>
            <person name="Magnuson J.K."/>
            <person name="James T.Y."/>
            <person name="O'Malley M.A."/>
            <person name="Stajich J.E."/>
            <person name="Spatafora J.W."/>
            <person name="Visel A."/>
            <person name="Grigoriev I.V."/>
        </authorList>
    </citation>
    <scope>NUCLEOTIDE SEQUENCE [LARGE SCALE GENOMIC DNA]</scope>
    <source>
        <strain evidence="13 14">PL171</strain>
    </source>
</reference>
<dbReference type="GO" id="GO:0008320">
    <property type="term" value="F:protein transmembrane transporter activity"/>
    <property type="evidence" value="ECO:0007669"/>
    <property type="project" value="TreeGrafter"/>
</dbReference>
<feature type="repeat" description="TPR" evidence="10">
    <location>
        <begin position="143"/>
        <end position="176"/>
    </location>
</feature>
<keyword evidence="4" id="KW-1000">Mitochondrion outer membrane</keyword>
<comment type="subcellular location">
    <subcellularLocation>
        <location evidence="1">Mitochondrion outer membrane</location>
        <topology evidence="1">Single-pass membrane protein</topology>
    </subcellularLocation>
</comment>
<evidence type="ECO:0000256" key="4">
    <source>
        <dbReference type="ARBA" id="ARBA00022787"/>
    </source>
</evidence>
<dbReference type="PANTHER" id="PTHR46208:SF1">
    <property type="entry name" value="MITOCHONDRIAL IMPORT RECEPTOR SUBUNIT TOM70"/>
    <property type="match status" value="1"/>
</dbReference>
<comment type="caution">
    <text evidence="13">The sequence shown here is derived from an EMBL/GenBank/DDBJ whole genome shotgun (WGS) entry which is preliminary data.</text>
</comment>
<evidence type="ECO:0000256" key="1">
    <source>
        <dbReference type="ARBA" id="ARBA00004572"/>
    </source>
</evidence>
<keyword evidence="14" id="KW-1185">Reference proteome</keyword>
<name>A0A1Y2HY84_9FUNG</name>
<keyword evidence="8 12" id="KW-0472">Membrane</keyword>
<feature type="region of interest" description="Disordered" evidence="11">
    <location>
        <begin position="39"/>
        <end position="137"/>
    </location>
</feature>
<accession>A0A1Y2HY84</accession>
<feature type="compositionally biased region" description="Low complexity" evidence="11">
    <location>
        <begin position="108"/>
        <end position="127"/>
    </location>
</feature>
<evidence type="ECO:0000256" key="6">
    <source>
        <dbReference type="ARBA" id="ARBA00022989"/>
    </source>
</evidence>
<comment type="similarity">
    <text evidence="9">Belongs to the Tom70 family.</text>
</comment>
<organism evidence="13 14">
    <name type="scientific">Catenaria anguillulae PL171</name>
    <dbReference type="NCBI Taxonomy" id="765915"/>
    <lineage>
        <taxon>Eukaryota</taxon>
        <taxon>Fungi</taxon>
        <taxon>Fungi incertae sedis</taxon>
        <taxon>Blastocladiomycota</taxon>
        <taxon>Blastocladiomycetes</taxon>
        <taxon>Blastocladiales</taxon>
        <taxon>Catenariaceae</taxon>
        <taxon>Catenaria</taxon>
    </lineage>
</organism>
<dbReference type="InterPro" id="IPR019734">
    <property type="entry name" value="TPR_rpt"/>
</dbReference>
<gene>
    <name evidence="13" type="ORF">BCR44DRAFT_159291</name>
</gene>
<dbReference type="AlphaFoldDB" id="A0A1Y2HY84"/>
<evidence type="ECO:0000256" key="7">
    <source>
        <dbReference type="ARBA" id="ARBA00023128"/>
    </source>
</evidence>
<dbReference type="Pfam" id="PF13432">
    <property type="entry name" value="TPR_16"/>
    <property type="match status" value="1"/>
</dbReference>
<feature type="transmembrane region" description="Helical" evidence="12">
    <location>
        <begin position="21"/>
        <end position="39"/>
    </location>
</feature>
<protein>
    <submittedName>
        <fullName evidence="13">Uncharacterized protein</fullName>
    </submittedName>
</protein>
<dbReference type="SMART" id="SM00028">
    <property type="entry name" value="TPR"/>
    <property type="match status" value="10"/>
</dbReference>
<dbReference type="GO" id="GO:0045039">
    <property type="term" value="P:protein insertion into mitochondrial inner membrane"/>
    <property type="evidence" value="ECO:0007669"/>
    <property type="project" value="TreeGrafter"/>
</dbReference>
<dbReference type="InterPro" id="IPR013105">
    <property type="entry name" value="TPR_2"/>
</dbReference>
<evidence type="ECO:0000313" key="13">
    <source>
        <dbReference type="EMBL" id="ORZ39585.1"/>
    </source>
</evidence>
<dbReference type="Pfam" id="PF00515">
    <property type="entry name" value="TPR_1"/>
    <property type="match status" value="1"/>
</dbReference>
<dbReference type="Pfam" id="PF13174">
    <property type="entry name" value="TPR_6"/>
    <property type="match status" value="1"/>
</dbReference>